<evidence type="ECO:0000256" key="3">
    <source>
        <dbReference type="ARBA" id="ARBA00022723"/>
    </source>
</evidence>
<dbReference type="NCBIfam" id="TIGR00556">
    <property type="entry name" value="pantethn_trn"/>
    <property type="match status" value="1"/>
</dbReference>
<feature type="binding site" evidence="8">
    <location>
        <position position="65"/>
    </location>
    <ligand>
        <name>Mg(2+)</name>
        <dbReference type="ChEBI" id="CHEBI:18420"/>
    </ligand>
</feature>
<dbReference type="GO" id="GO:0006633">
    <property type="term" value="P:fatty acid biosynthetic process"/>
    <property type="evidence" value="ECO:0007669"/>
    <property type="project" value="UniProtKB-UniRule"/>
</dbReference>
<comment type="function">
    <text evidence="8">Transfers the 4'-phosphopantetheine moiety from coenzyme A to a Ser of acyl-carrier-protein.</text>
</comment>
<dbReference type="SUPFAM" id="SSF56214">
    <property type="entry name" value="4'-phosphopantetheinyl transferase"/>
    <property type="match status" value="1"/>
</dbReference>
<dbReference type="AlphaFoldDB" id="A0A5C8P165"/>
<evidence type="ECO:0000256" key="5">
    <source>
        <dbReference type="ARBA" id="ARBA00022842"/>
    </source>
</evidence>
<evidence type="ECO:0000256" key="6">
    <source>
        <dbReference type="ARBA" id="ARBA00023098"/>
    </source>
</evidence>
<keyword evidence="4 8" id="KW-0276">Fatty acid metabolism</keyword>
<comment type="similarity">
    <text evidence="8">Belongs to the P-Pant transferase superfamily. AcpS family.</text>
</comment>
<evidence type="ECO:0000313" key="11">
    <source>
        <dbReference type="Proteomes" id="UP000321548"/>
    </source>
</evidence>
<reference evidence="10 11" key="1">
    <citation type="submission" date="2019-06" db="EMBL/GenBank/DDBJ databases">
        <title>Quisquiliibacterium sp. nov., isolated from a maize field.</title>
        <authorList>
            <person name="Lin S.-Y."/>
            <person name="Tsai C.-F."/>
            <person name="Young C.-C."/>
        </authorList>
    </citation>
    <scope>NUCLEOTIDE SEQUENCE [LARGE SCALE GENOMIC DNA]</scope>
    <source>
        <strain evidence="10 11">CC-CFT501</strain>
    </source>
</reference>
<dbReference type="Proteomes" id="UP000321548">
    <property type="component" value="Unassembled WGS sequence"/>
</dbReference>
<evidence type="ECO:0000259" key="9">
    <source>
        <dbReference type="Pfam" id="PF01648"/>
    </source>
</evidence>
<evidence type="ECO:0000313" key="10">
    <source>
        <dbReference type="EMBL" id="TXL67335.1"/>
    </source>
</evidence>
<comment type="cofactor">
    <cofactor evidence="8">
        <name>Mg(2+)</name>
        <dbReference type="ChEBI" id="CHEBI:18420"/>
    </cofactor>
</comment>
<dbReference type="InterPro" id="IPR004568">
    <property type="entry name" value="Ppantetheine-prot_Trfase_dom"/>
</dbReference>
<feature type="domain" description="4'-phosphopantetheinyl transferase" evidence="9">
    <location>
        <begin position="4"/>
        <end position="97"/>
    </location>
</feature>
<evidence type="ECO:0000256" key="2">
    <source>
        <dbReference type="ARBA" id="ARBA00022679"/>
    </source>
</evidence>
<dbReference type="GO" id="GO:0008897">
    <property type="term" value="F:holo-[acyl-carrier-protein] synthase activity"/>
    <property type="evidence" value="ECO:0007669"/>
    <property type="project" value="UniProtKB-UniRule"/>
</dbReference>
<keyword evidence="6 8" id="KW-0443">Lipid metabolism</keyword>
<evidence type="ECO:0000256" key="7">
    <source>
        <dbReference type="ARBA" id="ARBA00023160"/>
    </source>
</evidence>
<keyword evidence="7 8" id="KW-0275">Fatty acid biosynthesis</keyword>
<dbReference type="InterPro" id="IPR008278">
    <property type="entry name" value="4-PPantetheinyl_Trfase_dom"/>
</dbReference>
<keyword evidence="2 8" id="KW-0808">Transferase</keyword>
<comment type="caution">
    <text evidence="10">The sequence shown here is derived from an EMBL/GenBank/DDBJ whole genome shotgun (WGS) entry which is preliminary data.</text>
</comment>
<accession>A0A5C8P165</accession>
<gene>
    <name evidence="8" type="primary">acpS</name>
    <name evidence="10" type="ORF">FHP08_06965</name>
</gene>
<keyword evidence="1 8" id="KW-0444">Lipid biosynthesis</keyword>
<dbReference type="Pfam" id="PF01648">
    <property type="entry name" value="ACPS"/>
    <property type="match status" value="1"/>
</dbReference>
<dbReference type="HAMAP" id="MF_00101">
    <property type="entry name" value="AcpS"/>
    <property type="match status" value="1"/>
</dbReference>
<organism evidence="10 11">
    <name type="scientific">Zeimonas arvi</name>
    <dbReference type="NCBI Taxonomy" id="2498847"/>
    <lineage>
        <taxon>Bacteria</taxon>
        <taxon>Pseudomonadati</taxon>
        <taxon>Pseudomonadota</taxon>
        <taxon>Betaproteobacteria</taxon>
        <taxon>Burkholderiales</taxon>
        <taxon>Burkholderiaceae</taxon>
        <taxon>Zeimonas</taxon>
    </lineage>
</organism>
<name>A0A5C8P165_9BURK</name>
<evidence type="ECO:0000256" key="4">
    <source>
        <dbReference type="ARBA" id="ARBA00022832"/>
    </source>
</evidence>
<comment type="catalytic activity">
    <reaction evidence="8">
        <text>apo-[ACP] + CoA = holo-[ACP] + adenosine 3',5'-bisphosphate + H(+)</text>
        <dbReference type="Rhea" id="RHEA:12068"/>
        <dbReference type="Rhea" id="RHEA-COMP:9685"/>
        <dbReference type="Rhea" id="RHEA-COMP:9690"/>
        <dbReference type="ChEBI" id="CHEBI:15378"/>
        <dbReference type="ChEBI" id="CHEBI:29999"/>
        <dbReference type="ChEBI" id="CHEBI:57287"/>
        <dbReference type="ChEBI" id="CHEBI:58343"/>
        <dbReference type="ChEBI" id="CHEBI:64479"/>
        <dbReference type="EC" id="2.7.8.7"/>
    </reaction>
</comment>
<dbReference type="NCBIfam" id="TIGR00516">
    <property type="entry name" value="acpS"/>
    <property type="match status" value="1"/>
</dbReference>
<proteinExistence type="inferred from homology"/>
<comment type="subcellular location">
    <subcellularLocation>
        <location evidence="8">Cytoplasm</location>
    </subcellularLocation>
</comment>
<dbReference type="RefSeq" id="WP_147703615.1">
    <property type="nucleotide sequence ID" value="NZ_VDUY01000002.1"/>
</dbReference>
<keyword evidence="3 8" id="KW-0479">Metal-binding</keyword>
<dbReference type="GO" id="GO:0000287">
    <property type="term" value="F:magnesium ion binding"/>
    <property type="evidence" value="ECO:0007669"/>
    <property type="project" value="UniProtKB-UniRule"/>
</dbReference>
<dbReference type="EMBL" id="VDUY01000002">
    <property type="protein sequence ID" value="TXL67335.1"/>
    <property type="molecule type" value="Genomic_DNA"/>
</dbReference>
<evidence type="ECO:0000256" key="8">
    <source>
        <dbReference type="HAMAP-Rule" id="MF_00101"/>
    </source>
</evidence>
<keyword evidence="5 8" id="KW-0460">Magnesium</keyword>
<feature type="binding site" evidence="8">
    <location>
        <position position="8"/>
    </location>
    <ligand>
        <name>Mg(2+)</name>
        <dbReference type="ChEBI" id="CHEBI:18420"/>
    </ligand>
</feature>
<keyword evidence="11" id="KW-1185">Reference proteome</keyword>
<dbReference type="InterPro" id="IPR002582">
    <property type="entry name" value="ACPS"/>
</dbReference>
<dbReference type="OrthoDB" id="517356at2"/>
<evidence type="ECO:0000256" key="1">
    <source>
        <dbReference type="ARBA" id="ARBA00022516"/>
    </source>
</evidence>
<keyword evidence="8" id="KW-0963">Cytoplasm</keyword>
<dbReference type="GO" id="GO:0005737">
    <property type="term" value="C:cytoplasm"/>
    <property type="evidence" value="ECO:0007669"/>
    <property type="project" value="UniProtKB-SubCell"/>
</dbReference>
<sequence length="136" mass="15284">MIHGIGTDIVLVERIRDLLARYGERFARRVLGPDELAEYRRRHGRGEHGPAYAARYLAKRFAAKEAYGKALGVGLRAPMTLLSLQVLNDRRGQPVAHPRNALAHYMRERGLVAHVSLSDEVDSAVAFVIIERKQES</sequence>
<dbReference type="InterPro" id="IPR037143">
    <property type="entry name" value="4-PPantetheinyl_Trfase_dom_sf"/>
</dbReference>
<dbReference type="Gene3D" id="3.90.470.20">
    <property type="entry name" value="4'-phosphopantetheinyl transferase domain"/>
    <property type="match status" value="1"/>
</dbReference>
<dbReference type="EC" id="2.7.8.7" evidence="8"/>
<protein>
    <recommendedName>
        <fullName evidence="8">Holo-[acyl-carrier-protein] synthase</fullName>
        <shortName evidence="8">Holo-ACP synthase</shortName>
        <ecNumber evidence="8">2.7.8.7</ecNumber>
    </recommendedName>
    <alternativeName>
        <fullName evidence="8">4'-phosphopantetheinyl transferase AcpS</fullName>
    </alternativeName>
</protein>